<protein>
    <submittedName>
        <fullName evidence="3">Glycosyl transferase group 1</fullName>
    </submittedName>
</protein>
<dbReference type="EMBL" id="ABVL01000007">
    <property type="protein sequence ID" value="EDY19609.1"/>
    <property type="molecule type" value="Genomic_DNA"/>
</dbReference>
<organism evidence="3 4">
    <name type="scientific">Chthoniobacter flavus Ellin428</name>
    <dbReference type="NCBI Taxonomy" id="497964"/>
    <lineage>
        <taxon>Bacteria</taxon>
        <taxon>Pseudomonadati</taxon>
        <taxon>Verrucomicrobiota</taxon>
        <taxon>Spartobacteria</taxon>
        <taxon>Chthoniobacterales</taxon>
        <taxon>Chthoniobacteraceae</taxon>
        <taxon>Chthoniobacter</taxon>
    </lineage>
</organism>
<evidence type="ECO:0000259" key="2">
    <source>
        <dbReference type="Pfam" id="PF13439"/>
    </source>
</evidence>
<dbReference type="STRING" id="497964.CfE428DRAFT_2785"/>
<dbReference type="RefSeq" id="WP_006980110.1">
    <property type="nucleotide sequence ID" value="NZ_ABVL01000007.1"/>
</dbReference>
<dbReference type="InterPro" id="IPR001296">
    <property type="entry name" value="Glyco_trans_1"/>
</dbReference>
<dbReference type="FunCoup" id="B4D1J7">
    <property type="interactions" value="27"/>
</dbReference>
<gene>
    <name evidence="3" type="ORF">CfE428DRAFT_2785</name>
</gene>
<accession>B4D1J7</accession>
<name>B4D1J7_9BACT</name>
<dbReference type="PANTHER" id="PTHR12526:SF635">
    <property type="entry name" value="GLYCOSYL TRANSFERASE GROUP 1"/>
    <property type="match status" value="1"/>
</dbReference>
<evidence type="ECO:0000313" key="3">
    <source>
        <dbReference type="EMBL" id="EDY19609.1"/>
    </source>
</evidence>
<dbReference type="GO" id="GO:0016757">
    <property type="term" value="F:glycosyltransferase activity"/>
    <property type="evidence" value="ECO:0007669"/>
    <property type="project" value="InterPro"/>
</dbReference>
<dbReference type="InterPro" id="IPR028098">
    <property type="entry name" value="Glyco_trans_4-like_N"/>
</dbReference>
<dbReference type="InParanoid" id="B4D1J7"/>
<comment type="caution">
    <text evidence="3">The sequence shown here is derived from an EMBL/GenBank/DDBJ whole genome shotgun (WGS) entry which is preliminary data.</text>
</comment>
<proteinExistence type="predicted"/>
<sequence precursor="true">MKILLVNNQWRLGGAETVVHQLRRGLPSSRLAVADGKVFPHDTHPLYPRALARLHHSRFHSVVERFAPRAQWTDRAFRRLAETSYDVVHLHNFHGRYASIESLAYVARRKPLVWTFHALWGVTGGCDHPRDCRRYLEACGDCPQLGRWPLSAHDDTAAQLAAKLTHLAPLPLNIIAPSRWLAGIVGASRVGRHWRVHHIPNAVDTGFCQALAAPPCVNREAGTILIVNRNFRDEQKGFPILQAALATVAARTPSRPRLILAGENSEWARENLVDWSCESHGYVSDVARLAKLHARADIFLFASPAENFPCVILEAMAAGNCVVATPSGGVVEQVENGKSGLLAADISGEALGKALACAVGDPALCRQIGEAARERVQREFNETLFLERHRRLYAEVIERWGTKP</sequence>
<dbReference type="Proteomes" id="UP000005824">
    <property type="component" value="Unassembled WGS sequence"/>
</dbReference>
<keyword evidence="3" id="KW-0808">Transferase</keyword>
<feature type="domain" description="Glycosyltransferase subfamily 4-like N-terminal" evidence="2">
    <location>
        <begin position="13"/>
        <end position="205"/>
    </location>
</feature>
<feature type="domain" description="Glycosyl transferase family 1" evidence="1">
    <location>
        <begin position="233"/>
        <end position="375"/>
    </location>
</feature>
<dbReference type="Pfam" id="PF13439">
    <property type="entry name" value="Glyco_transf_4"/>
    <property type="match status" value="1"/>
</dbReference>
<reference evidence="3 4" key="1">
    <citation type="journal article" date="2011" name="J. Bacteriol.">
        <title>Genome sequence of Chthoniobacter flavus Ellin428, an aerobic heterotrophic soil bacterium.</title>
        <authorList>
            <person name="Kant R."/>
            <person name="van Passel M.W."/>
            <person name="Palva A."/>
            <person name="Lucas S."/>
            <person name="Lapidus A."/>
            <person name="Glavina Del Rio T."/>
            <person name="Dalin E."/>
            <person name="Tice H."/>
            <person name="Bruce D."/>
            <person name="Goodwin L."/>
            <person name="Pitluck S."/>
            <person name="Larimer F.W."/>
            <person name="Land M.L."/>
            <person name="Hauser L."/>
            <person name="Sangwan P."/>
            <person name="de Vos W.M."/>
            <person name="Janssen P.H."/>
            <person name="Smidt H."/>
        </authorList>
    </citation>
    <scope>NUCLEOTIDE SEQUENCE [LARGE SCALE GENOMIC DNA]</scope>
    <source>
        <strain evidence="3 4">Ellin428</strain>
    </source>
</reference>
<dbReference type="Gene3D" id="3.40.50.2000">
    <property type="entry name" value="Glycogen Phosphorylase B"/>
    <property type="match status" value="2"/>
</dbReference>
<dbReference type="PANTHER" id="PTHR12526">
    <property type="entry name" value="GLYCOSYLTRANSFERASE"/>
    <property type="match status" value="1"/>
</dbReference>
<dbReference type="Pfam" id="PF00534">
    <property type="entry name" value="Glycos_transf_1"/>
    <property type="match status" value="1"/>
</dbReference>
<dbReference type="AlphaFoldDB" id="B4D1J7"/>
<evidence type="ECO:0000259" key="1">
    <source>
        <dbReference type="Pfam" id="PF00534"/>
    </source>
</evidence>
<dbReference type="eggNOG" id="COG0297">
    <property type="taxonomic scope" value="Bacteria"/>
</dbReference>
<dbReference type="SUPFAM" id="SSF53756">
    <property type="entry name" value="UDP-Glycosyltransferase/glycogen phosphorylase"/>
    <property type="match status" value="1"/>
</dbReference>
<keyword evidence="4" id="KW-1185">Reference proteome</keyword>
<evidence type="ECO:0000313" key="4">
    <source>
        <dbReference type="Proteomes" id="UP000005824"/>
    </source>
</evidence>